<feature type="signal peptide" evidence="1">
    <location>
        <begin position="1"/>
        <end position="23"/>
    </location>
</feature>
<reference evidence="2 3" key="1">
    <citation type="journal article" date="2023" name="Proc. Natl. Acad. Sci. U.S.A.">
        <title>A global phylogenomic analysis of the shiitake genus Lentinula.</title>
        <authorList>
            <person name="Sierra-Patev S."/>
            <person name="Min B."/>
            <person name="Naranjo-Ortiz M."/>
            <person name="Looney B."/>
            <person name="Konkel Z."/>
            <person name="Slot J.C."/>
            <person name="Sakamoto Y."/>
            <person name="Steenwyk J.L."/>
            <person name="Rokas A."/>
            <person name="Carro J."/>
            <person name="Camarero S."/>
            <person name="Ferreira P."/>
            <person name="Molpeceres G."/>
            <person name="Ruiz-Duenas F.J."/>
            <person name="Serrano A."/>
            <person name="Henrissat B."/>
            <person name="Drula E."/>
            <person name="Hughes K.W."/>
            <person name="Mata J.L."/>
            <person name="Ishikawa N.K."/>
            <person name="Vargas-Isla R."/>
            <person name="Ushijima S."/>
            <person name="Smith C.A."/>
            <person name="Donoghue J."/>
            <person name="Ahrendt S."/>
            <person name="Andreopoulos W."/>
            <person name="He G."/>
            <person name="LaButti K."/>
            <person name="Lipzen A."/>
            <person name="Ng V."/>
            <person name="Riley R."/>
            <person name="Sandor L."/>
            <person name="Barry K."/>
            <person name="Martinez A.T."/>
            <person name="Xiao Y."/>
            <person name="Gibbons J.G."/>
            <person name="Terashima K."/>
            <person name="Grigoriev I.V."/>
            <person name="Hibbett D."/>
        </authorList>
    </citation>
    <scope>NUCLEOTIDE SEQUENCE [LARGE SCALE GENOMIC DNA]</scope>
    <source>
        <strain evidence="2 3">TFB7810</strain>
    </source>
</reference>
<dbReference type="AlphaFoldDB" id="A0A9W8P9D8"/>
<evidence type="ECO:0000256" key="1">
    <source>
        <dbReference type="SAM" id="SignalP"/>
    </source>
</evidence>
<sequence>MYLLAAVPCVLLSLGLNLALVRANPIVQRQRTTQQCGQGGPYFDPRDNGGSMLDASAGLGEPLNVIISGQSSPNVLDATGKFLNYANAIGFSYECLGFHIGNPQQANLGDGRGWVNQTAVVRQDYGNSVFGTCEESVIGGNHFRIYQQQGSCALFLAVSIEEQASTNHNIEPNGYDAGRDALVAGAIGEREFDGVKYTTTAQTLEGLLPVGSQGINHDIAIDGNVVLLTVTIHD</sequence>
<keyword evidence="1" id="KW-0732">Signal</keyword>
<organism evidence="2 3">
    <name type="scientific">Lentinula detonsa</name>
    <dbReference type="NCBI Taxonomy" id="2804962"/>
    <lineage>
        <taxon>Eukaryota</taxon>
        <taxon>Fungi</taxon>
        <taxon>Dikarya</taxon>
        <taxon>Basidiomycota</taxon>
        <taxon>Agaricomycotina</taxon>
        <taxon>Agaricomycetes</taxon>
        <taxon>Agaricomycetidae</taxon>
        <taxon>Agaricales</taxon>
        <taxon>Marasmiineae</taxon>
        <taxon>Omphalotaceae</taxon>
        <taxon>Lentinula</taxon>
    </lineage>
</organism>
<evidence type="ECO:0008006" key="4">
    <source>
        <dbReference type="Google" id="ProtNLM"/>
    </source>
</evidence>
<comment type="caution">
    <text evidence="2">The sequence shown here is derived from an EMBL/GenBank/DDBJ whole genome shotgun (WGS) entry which is preliminary data.</text>
</comment>
<keyword evidence="3" id="KW-1185">Reference proteome</keyword>
<name>A0A9W8P9D8_9AGAR</name>
<evidence type="ECO:0000313" key="2">
    <source>
        <dbReference type="EMBL" id="KAJ3749553.1"/>
    </source>
</evidence>
<dbReference type="Proteomes" id="UP001142393">
    <property type="component" value="Unassembled WGS sequence"/>
</dbReference>
<feature type="chain" id="PRO_5040871078" description="Secreted protein" evidence="1">
    <location>
        <begin position="24"/>
        <end position="234"/>
    </location>
</feature>
<evidence type="ECO:0000313" key="3">
    <source>
        <dbReference type="Proteomes" id="UP001142393"/>
    </source>
</evidence>
<protein>
    <recommendedName>
        <fullName evidence="4">Secreted protein</fullName>
    </recommendedName>
</protein>
<proteinExistence type="predicted"/>
<accession>A0A9W8P9D8</accession>
<dbReference type="EMBL" id="JANVFU010000002">
    <property type="protein sequence ID" value="KAJ3749553.1"/>
    <property type="molecule type" value="Genomic_DNA"/>
</dbReference>
<gene>
    <name evidence="2" type="ORF">DFH05DRAFT_689482</name>
</gene>